<dbReference type="OrthoDB" id="4003242at2759"/>
<evidence type="ECO:0000313" key="2">
    <source>
        <dbReference type="Proteomes" id="UP000790833"/>
    </source>
</evidence>
<proteinExistence type="predicted"/>
<comment type="caution">
    <text evidence="1">The sequence shown here is derived from an EMBL/GenBank/DDBJ whole genome shotgun (WGS) entry which is preliminary data.</text>
</comment>
<name>A0A9P7VEA7_9ASCO</name>
<evidence type="ECO:0000313" key="1">
    <source>
        <dbReference type="EMBL" id="KAG7196222.1"/>
    </source>
</evidence>
<dbReference type="GeneID" id="66113609"/>
<organism evidence="1 2">
    <name type="scientific">Scheffersomyces spartinae</name>
    <dbReference type="NCBI Taxonomy" id="45513"/>
    <lineage>
        <taxon>Eukaryota</taxon>
        <taxon>Fungi</taxon>
        <taxon>Dikarya</taxon>
        <taxon>Ascomycota</taxon>
        <taxon>Saccharomycotina</taxon>
        <taxon>Pichiomycetes</taxon>
        <taxon>Debaryomycetaceae</taxon>
        <taxon>Scheffersomyces</taxon>
    </lineage>
</organism>
<accession>A0A9P7VEA7</accession>
<gene>
    <name evidence="1" type="ORF">KQ657_000235</name>
</gene>
<reference evidence="1" key="1">
    <citation type="submission" date="2021-03" db="EMBL/GenBank/DDBJ databases">
        <authorList>
            <person name="Palmer J.M."/>
        </authorList>
    </citation>
    <scope>NUCLEOTIDE SEQUENCE</scope>
    <source>
        <strain evidence="1">ARV_011</strain>
    </source>
</reference>
<protein>
    <submittedName>
        <fullName evidence="1">Uncharacterized protein</fullName>
    </submittedName>
</protein>
<dbReference type="AlphaFoldDB" id="A0A9P7VEA7"/>
<dbReference type="EMBL" id="JAHMUF010000001">
    <property type="protein sequence ID" value="KAG7196222.1"/>
    <property type="molecule type" value="Genomic_DNA"/>
</dbReference>
<keyword evidence="2" id="KW-1185">Reference proteome</keyword>
<dbReference type="Proteomes" id="UP000790833">
    <property type="component" value="Unassembled WGS sequence"/>
</dbReference>
<dbReference type="RefSeq" id="XP_043051767.1">
    <property type="nucleotide sequence ID" value="XM_043191090.1"/>
</dbReference>
<sequence>MLSRGTRASKQISRQFKRFNSHEHGHHDVPEKTVEINITKIFGIAALLGGLLVWKNNDPFAAPLVQTKLYDEEDNREEKRVANYNKRYKESLVKQFIRDNGGLGQRIYRRIGLGPVPQTVIPAHSPYGTQYGAGIDTAVLGPRKERIPVYAPIQ</sequence>